<name>A0A0K1ETD1_CHOCO</name>
<dbReference type="InterPro" id="IPR051312">
    <property type="entry name" value="Diverse_Substr_Oxidored"/>
</dbReference>
<dbReference type="RefSeq" id="WP_063796445.1">
    <property type="nucleotide sequence ID" value="NZ_CP012159.1"/>
</dbReference>
<dbReference type="InterPro" id="IPR036683">
    <property type="entry name" value="CO_DH_flav_C_dom_sf"/>
</dbReference>
<dbReference type="Proteomes" id="UP000067626">
    <property type="component" value="Chromosome"/>
</dbReference>
<evidence type="ECO:0000313" key="4">
    <source>
        <dbReference type="Proteomes" id="UP000067626"/>
    </source>
</evidence>
<proteinExistence type="predicted"/>
<dbReference type="Pfam" id="PF00941">
    <property type="entry name" value="FAD_binding_5"/>
    <property type="match status" value="1"/>
</dbReference>
<dbReference type="InterPro" id="IPR016169">
    <property type="entry name" value="FAD-bd_PCMH_sub2"/>
</dbReference>
<dbReference type="Gene3D" id="3.30.390.50">
    <property type="entry name" value="CO dehydrogenase flavoprotein, C-terminal domain"/>
    <property type="match status" value="1"/>
</dbReference>
<dbReference type="InterPro" id="IPR002346">
    <property type="entry name" value="Mopterin_DH_FAD-bd"/>
</dbReference>
<feature type="domain" description="FAD-binding PCMH-type" evidence="2">
    <location>
        <begin position="1"/>
        <end position="222"/>
    </location>
</feature>
<evidence type="ECO:0000256" key="1">
    <source>
        <dbReference type="ARBA" id="ARBA00022827"/>
    </source>
</evidence>
<dbReference type="GO" id="GO:0071949">
    <property type="term" value="F:FAD binding"/>
    <property type="evidence" value="ECO:0007669"/>
    <property type="project" value="InterPro"/>
</dbReference>
<keyword evidence="4" id="KW-1185">Reference proteome</keyword>
<dbReference type="GO" id="GO:0016491">
    <property type="term" value="F:oxidoreductase activity"/>
    <property type="evidence" value="ECO:0007669"/>
    <property type="project" value="InterPro"/>
</dbReference>
<dbReference type="PROSITE" id="PS51387">
    <property type="entry name" value="FAD_PCMH"/>
    <property type="match status" value="1"/>
</dbReference>
<dbReference type="OrthoDB" id="9783813at2"/>
<protein>
    <submittedName>
        <fullName evidence="3">FAD-binding molybdopterin dehydrogenase</fullName>
    </submittedName>
</protein>
<dbReference type="Pfam" id="PF03450">
    <property type="entry name" value="CO_deh_flav_C"/>
    <property type="match status" value="1"/>
</dbReference>
<keyword evidence="1" id="KW-0274">FAD</keyword>
<dbReference type="EMBL" id="CP012159">
    <property type="protein sequence ID" value="AKT44106.1"/>
    <property type="molecule type" value="Genomic_DNA"/>
</dbReference>
<evidence type="ECO:0000313" key="3">
    <source>
        <dbReference type="EMBL" id="AKT44106.1"/>
    </source>
</evidence>
<dbReference type="PATRIC" id="fig|52.7.peg.9172"/>
<dbReference type="STRING" id="52.CMC5_083460"/>
<keyword evidence="1" id="KW-0285">Flavoprotein</keyword>
<dbReference type="Gene3D" id="3.30.465.10">
    <property type="match status" value="2"/>
</dbReference>
<organism evidence="3 4">
    <name type="scientific">Chondromyces crocatus</name>
    <dbReference type="NCBI Taxonomy" id="52"/>
    <lineage>
        <taxon>Bacteria</taxon>
        <taxon>Pseudomonadati</taxon>
        <taxon>Myxococcota</taxon>
        <taxon>Polyangia</taxon>
        <taxon>Polyangiales</taxon>
        <taxon>Polyangiaceae</taxon>
        <taxon>Chondromyces</taxon>
    </lineage>
</organism>
<gene>
    <name evidence="3" type="ORF">CMC5_083460</name>
</gene>
<sequence>MNRFTYARPERVVDAVNDVATSRAAKFIAGGTNLVDLMKEDVARPVHLVDINRLPLGRIEELEDGGLSLGALVTNADVAHDPLVETRYPLLSKAILSGASAQLRNMATTGGNLLQRTRCHYFYDTATPCNKREPGTGCSAIEGQNRMHGILGTSAHCIATHPSDMCVALAALEAVVMVTGRGGDRVIPFAELHRLPGDTPHLDTTLAPDEIITAVELPPWRFGRHWAYLKVRDRASYAFALVSVAVALEMKGDTIVDARITLGGVAHKPWRDRTVEAMLRGTTPSTASFRAAAEEMLRDARGYRCNAFKIELTKRAMVRALEMAVAGLEQVGVGEDEGGAFQEPFPSGEEAS</sequence>
<dbReference type="InterPro" id="IPR016167">
    <property type="entry name" value="FAD-bd_PCMH_sub1"/>
</dbReference>
<dbReference type="Gene3D" id="3.30.43.10">
    <property type="entry name" value="Uridine Diphospho-n-acetylenolpyruvylglucosamine Reductase, domain 2"/>
    <property type="match status" value="1"/>
</dbReference>
<dbReference type="PANTHER" id="PTHR42659">
    <property type="entry name" value="XANTHINE DEHYDROGENASE SUBUNIT C-RELATED"/>
    <property type="match status" value="1"/>
</dbReference>
<dbReference type="SMART" id="SM01092">
    <property type="entry name" value="CO_deh_flav_C"/>
    <property type="match status" value="1"/>
</dbReference>
<accession>A0A0K1ETD1</accession>
<dbReference type="SUPFAM" id="SSF55447">
    <property type="entry name" value="CO dehydrogenase flavoprotein C-terminal domain-like"/>
    <property type="match status" value="1"/>
</dbReference>
<dbReference type="AlphaFoldDB" id="A0A0K1ETD1"/>
<reference evidence="3 4" key="1">
    <citation type="submission" date="2015-07" db="EMBL/GenBank/DDBJ databases">
        <title>Genome analysis of myxobacterium Chondromyces crocatus Cm c5 reveals a high potential for natural compound synthesis and the genetic basis for the loss of fruiting body formation.</title>
        <authorList>
            <person name="Zaburannyi N."/>
            <person name="Bunk B."/>
            <person name="Maier J."/>
            <person name="Overmann J."/>
            <person name="Mueller R."/>
        </authorList>
    </citation>
    <scope>NUCLEOTIDE SEQUENCE [LARGE SCALE GENOMIC DNA]</scope>
    <source>
        <strain evidence="3 4">Cm c5</strain>
    </source>
</reference>
<dbReference type="SUPFAM" id="SSF56176">
    <property type="entry name" value="FAD-binding/transporter-associated domain-like"/>
    <property type="match status" value="1"/>
</dbReference>
<dbReference type="InterPro" id="IPR005107">
    <property type="entry name" value="CO_DH_flav_C"/>
</dbReference>
<dbReference type="InterPro" id="IPR036318">
    <property type="entry name" value="FAD-bd_PCMH-like_sf"/>
</dbReference>
<evidence type="ECO:0000259" key="2">
    <source>
        <dbReference type="PROSITE" id="PS51387"/>
    </source>
</evidence>
<dbReference type="InterPro" id="IPR016166">
    <property type="entry name" value="FAD-bd_PCMH"/>
</dbReference>
<dbReference type="KEGG" id="ccro:CMC5_083460"/>
<dbReference type="PANTHER" id="PTHR42659:SF1">
    <property type="entry name" value="OXIDOREDUCTASE"/>
    <property type="match status" value="1"/>
</dbReference>